<evidence type="ECO:0000259" key="2">
    <source>
        <dbReference type="SMART" id="SM00849"/>
    </source>
</evidence>
<dbReference type="SUPFAM" id="SSF56281">
    <property type="entry name" value="Metallo-hydrolase/oxidoreductase"/>
    <property type="match status" value="1"/>
</dbReference>
<dbReference type="Pfam" id="PF00753">
    <property type="entry name" value="Lactamase_B"/>
    <property type="match status" value="1"/>
</dbReference>
<dbReference type="InterPro" id="IPR036866">
    <property type="entry name" value="RibonucZ/Hydroxyglut_hydro"/>
</dbReference>
<dbReference type="InterPro" id="IPR001279">
    <property type="entry name" value="Metallo-B-lactamas"/>
</dbReference>
<dbReference type="InterPro" id="IPR050855">
    <property type="entry name" value="NDM-1-like"/>
</dbReference>
<dbReference type="SMART" id="SM00849">
    <property type="entry name" value="Lactamase_B"/>
    <property type="match status" value="1"/>
</dbReference>
<dbReference type="Proteomes" id="UP000662888">
    <property type="component" value="Chromosome"/>
</dbReference>
<keyword evidence="4" id="KW-1185">Reference proteome</keyword>
<gene>
    <name evidence="3" type="ORF">IV454_25850</name>
</gene>
<reference evidence="3 4" key="1">
    <citation type="submission" date="2020-11" db="EMBL/GenBank/DDBJ databases">
        <authorList>
            <person name="Sun Q."/>
        </authorList>
    </citation>
    <scope>NUCLEOTIDE SEQUENCE [LARGE SCALE GENOMIC DNA]</scope>
    <source>
        <strain evidence="3 4">P8398</strain>
    </source>
</reference>
<evidence type="ECO:0000313" key="4">
    <source>
        <dbReference type="Proteomes" id="UP000662888"/>
    </source>
</evidence>
<dbReference type="RefSeq" id="WP_206088497.1">
    <property type="nucleotide sequence ID" value="NZ_CP065053.1"/>
</dbReference>
<feature type="signal peptide" evidence="1">
    <location>
        <begin position="1"/>
        <end position="24"/>
    </location>
</feature>
<keyword evidence="1" id="KW-0732">Signal</keyword>
<dbReference type="PANTHER" id="PTHR42951:SF20">
    <property type="entry name" value="BETA LACTAMASE"/>
    <property type="match status" value="1"/>
</dbReference>
<organism evidence="3 4">
    <name type="scientific">Massilia antarctica</name>
    <dbReference type="NCBI Taxonomy" id="2765360"/>
    <lineage>
        <taxon>Bacteria</taxon>
        <taxon>Pseudomonadati</taxon>
        <taxon>Pseudomonadota</taxon>
        <taxon>Betaproteobacteria</taxon>
        <taxon>Burkholderiales</taxon>
        <taxon>Oxalobacteraceae</taxon>
        <taxon>Telluria group</taxon>
        <taxon>Massilia</taxon>
    </lineage>
</organism>
<dbReference type="Gene3D" id="3.60.15.10">
    <property type="entry name" value="Ribonuclease Z/Hydroxyacylglutathione hydrolase-like"/>
    <property type="match status" value="1"/>
</dbReference>
<feature type="domain" description="Metallo-beta-lactamase" evidence="2">
    <location>
        <begin position="57"/>
        <end position="247"/>
    </location>
</feature>
<dbReference type="EMBL" id="CP065053">
    <property type="protein sequence ID" value="QPI48886.1"/>
    <property type="molecule type" value="Genomic_DNA"/>
</dbReference>
<evidence type="ECO:0000256" key="1">
    <source>
        <dbReference type="SAM" id="SignalP"/>
    </source>
</evidence>
<accession>A0AA49A793</accession>
<protein>
    <submittedName>
        <fullName evidence="3">MBL fold metallo-hydrolase</fullName>
    </submittedName>
</protein>
<dbReference type="CDD" id="cd16282">
    <property type="entry name" value="metallo-hydrolase-like_MBL-fold"/>
    <property type="match status" value="1"/>
</dbReference>
<feature type="chain" id="PRO_5046020117" evidence="1">
    <location>
        <begin position="25"/>
        <end position="332"/>
    </location>
</feature>
<dbReference type="PANTHER" id="PTHR42951">
    <property type="entry name" value="METALLO-BETA-LACTAMASE DOMAIN-CONTAINING"/>
    <property type="match status" value="1"/>
</dbReference>
<name>A0AA49A793_9BURK</name>
<evidence type="ECO:0000313" key="3">
    <source>
        <dbReference type="EMBL" id="QPI48886.1"/>
    </source>
</evidence>
<sequence>MNFATSTIACLCAALLALAAPARAASTPALTPIKVSPHVYYFHGDSGAADAANQGFMSNAGFVVTRDGVLVFDALGTPALGEAMIRAIRKVTPQPVRRVIISHYHADHFYGLQAFKARGAQIWAHERGRTYLASDMAATRLAQRKVALTPWVNDATRLTGADRWLSFSGASTIAFEMGGMRFRIIDMSGAHSPDDIMLAVDDDQVLFAGDLFFGGRIPFVGEADSRVWLGALDRMLALAPRAAIPGHGELSRAPARDMALTRDYLTFLRRVMGEAVAELTSFDEAYGKIDWSAFDKYPAFAQANRLNAYGTYLLMERESLQQGQIPAAPPPP</sequence>
<proteinExistence type="predicted"/>